<dbReference type="PROSITE" id="PS51446">
    <property type="entry name" value="PACIFASTIN"/>
    <property type="match status" value="1"/>
</dbReference>
<name>A0A310SP66_9HYME</name>
<comment type="similarity">
    <text evidence="6 7">Belongs to the protease inhibitor I19 family.</text>
</comment>
<evidence type="ECO:0000313" key="11">
    <source>
        <dbReference type="Proteomes" id="UP000250275"/>
    </source>
</evidence>
<keyword evidence="5 7" id="KW-1015">Disulfide bond</keyword>
<comment type="subcellular location">
    <subcellularLocation>
        <location evidence="1">Secreted</location>
    </subcellularLocation>
</comment>
<protein>
    <recommendedName>
        <fullName evidence="9">Pacifastin domain-containing protein</fullName>
    </recommendedName>
</protein>
<dbReference type="Proteomes" id="UP000250275">
    <property type="component" value="Unassembled WGS sequence"/>
</dbReference>
<dbReference type="Pfam" id="PF05375">
    <property type="entry name" value="Pacifastin_I"/>
    <property type="match status" value="1"/>
</dbReference>
<dbReference type="SUPFAM" id="SSF57283">
    <property type="entry name" value="PMP inhibitors"/>
    <property type="match status" value="1"/>
</dbReference>
<dbReference type="AlphaFoldDB" id="A0A310SP66"/>
<evidence type="ECO:0000259" key="9">
    <source>
        <dbReference type="PROSITE" id="PS51446"/>
    </source>
</evidence>
<evidence type="ECO:0000256" key="8">
    <source>
        <dbReference type="SAM" id="SignalP"/>
    </source>
</evidence>
<dbReference type="OrthoDB" id="10026631at2759"/>
<evidence type="ECO:0000256" key="3">
    <source>
        <dbReference type="ARBA" id="ARBA00022690"/>
    </source>
</evidence>
<feature type="disulfide bond" evidence="7">
    <location>
        <begin position="43"/>
        <end position="53"/>
    </location>
</feature>
<dbReference type="InterPro" id="IPR036201">
    <property type="entry name" value="Pacifastin_dom_sf"/>
</dbReference>
<feature type="disulfide bond" evidence="7">
    <location>
        <begin position="40"/>
        <end position="58"/>
    </location>
</feature>
<gene>
    <name evidence="10" type="ORF">WN48_06739</name>
</gene>
<dbReference type="EMBL" id="KQ760545">
    <property type="protein sequence ID" value="OAD59974.1"/>
    <property type="molecule type" value="Genomic_DNA"/>
</dbReference>
<keyword evidence="8" id="KW-0732">Signal</keyword>
<evidence type="ECO:0000256" key="4">
    <source>
        <dbReference type="ARBA" id="ARBA00022900"/>
    </source>
</evidence>
<feature type="domain" description="Pacifastin" evidence="9">
    <location>
        <begin position="27"/>
        <end position="61"/>
    </location>
</feature>
<keyword evidence="4 7" id="KW-0722">Serine protease inhibitor</keyword>
<dbReference type="InterPro" id="IPR008037">
    <property type="entry name" value="Pacifastin_dom"/>
</dbReference>
<comment type="caution">
    <text evidence="7">Lacks conserved residue(s) required for the propagation of feature annotation.</text>
</comment>
<feature type="chain" id="PRO_5016373272" description="Pacifastin domain-containing protein" evidence="8">
    <location>
        <begin position="20"/>
        <end position="82"/>
    </location>
</feature>
<accession>A0A310SP66</accession>
<dbReference type="GO" id="GO:0004867">
    <property type="term" value="F:serine-type endopeptidase inhibitor activity"/>
    <property type="evidence" value="ECO:0007669"/>
    <property type="project" value="UniProtKB-UniRule"/>
</dbReference>
<evidence type="ECO:0000256" key="5">
    <source>
        <dbReference type="ARBA" id="ARBA00023157"/>
    </source>
</evidence>
<keyword evidence="3 7" id="KW-0646">Protease inhibitor</keyword>
<evidence type="ECO:0000313" key="10">
    <source>
        <dbReference type="EMBL" id="OAD59974.1"/>
    </source>
</evidence>
<organism evidence="10 11">
    <name type="scientific">Eufriesea mexicana</name>
    <dbReference type="NCBI Taxonomy" id="516756"/>
    <lineage>
        <taxon>Eukaryota</taxon>
        <taxon>Metazoa</taxon>
        <taxon>Ecdysozoa</taxon>
        <taxon>Arthropoda</taxon>
        <taxon>Hexapoda</taxon>
        <taxon>Insecta</taxon>
        <taxon>Pterygota</taxon>
        <taxon>Neoptera</taxon>
        <taxon>Endopterygota</taxon>
        <taxon>Hymenoptera</taxon>
        <taxon>Apocrita</taxon>
        <taxon>Aculeata</taxon>
        <taxon>Apoidea</taxon>
        <taxon>Anthophila</taxon>
        <taxon>Apidae</taxon>
        <taxon>Eufriesea</taxon>
    </lineage>
</organism>
<evidence type="ECO:0000256" key="2">
    <source>
        <dbReference type="ARBA" id="ARBA00022525"/>
    </source>
</evidence>
<sequence>MSLKLFAILFLVFVVGSFARSKSERDYRKCVPGKHFNDGCNYCSCSKEGYMSCTMMACLQYDEETNSYIPNKSSPAPDDFWA</sequence>
<evidence type="ECO:0000256" key="6">
    <source>
        <dbReference type="ARBA" id="ARBA00029459"/>
    </source>
</evidence>
<feature type="signal peptide" evidence="8">
    <location>
        <begin position="1"/>
        <end position="19"/>
    </location>
</feature>
<proteinExistence type="inferred from homology"/>
<evidence type="ECO:0000256" key="1">
    <source>
        <dbReference type="ARBA" id="ARBA00004613"/>
    </source>
</evidence>
<reference evidence="10 11" key="1">
    <citation type="submission" date="2015-07" db="EMBL/GenBank/DDBJ databases">
        <title>The genome of Eufriesea mexicana.</title>
        <authorList>
            <person name="Pan H."/>
            <person name="Kapheim K."/>
        </authorList>
    </citation>
    <scope>NUCLEOTIDE SEQUENCE [LARGE SCALE GENOMIC DNA]</scope>
    <source>
        <strain evidence="10">0111107269</strain>
        <tissue evidence="10">Whole body</tissue>
    </source>
</reference>
<keyword evidence="11" id="KW-1185">Reference proteome</keyword>
<evidence type="ECO:0000256" key="7">
    <source>
        <dbReference type="PROSITE-ProRule" id="PRU00776"/>
    </source>
</evidence>
<keyword evidence="2" id="KW-0964">Secreted</keyword>
<feature type="disulfide bond" evidence="7">
    <location>
        <begin position="30"/>
        <end position="45"/>
    </location>
</feature>
<dbReference type="GO" id="GO:0005576">
    <property type="term" value="C:extracellular region"/>
    <property type="evidence" value="ECO:0007669"/>
    <property type="project" value="UniProtKB-SubCell"/>
</dbReference>